<dbReference type="AlphaFoldDB" id="A0AAD4J8C2"/>
<comment type="caution">
    <text evidence="2">The sequence shown here is derived from an EMBL/GenBank/DDBJ whole genome shotgun (WGS) entry which is preliminary data.</text>
</comment>
<dbReference type="PANTHER" id="PTHR33470:SF22">
    <property type="entry name" value="POLLEN OLE E 1 ALLERGEN AND EXTENSIN FAMILY PROTEIN"/>
    <property type="match status" value="1"/>
</dbReference>
<dbReference type="GO" id="GO:0071944">
    <property type="term" value="C:cell periphery"/>
    <property type="evidence" value="ECO:0007669"/>
    <property type="project" value="TreeGrafter"/>
</dbReference>
<dbReference type="Pfam" id="PF01190">
    <property type="entry name" value="Pollen_Ole_e_1"/>
    <property type="match status" value="1"/>
</dbReference>
<dbReference type="Proteomes" id="UP001190926">
    <property type="component" value="Unassembled WGS sequence"/>
</dbReference>
<accession>A0AAD4J8C2</accession>
<keyword evidence="3" id="KW-1185">Reference proteome</keyword>
<proteinExistence type="predicted"/>
<sequence length="326" mass="36342">MLLAREICDSFADQAVIPMSFSWGWVFLQWRKYSDEPSPADEWFKQGKIVKAHPVGGTGEKAKDPIFGLAMAGSSQASTNLFRWFCVETGSPGNPPVILIHGFPSQGYFAPVVVKYAKDHQEKINNLILLNPPSVFEIFSYTLLEESRKRFPVGTRGSLGCEGISQFSPSKEVVVRRKGCMSVRGYETLGDEPVPPRKKVAIEGVVYCKICTSNPNNSFHLVSQLTPLAGAVVKLQCNNTNKGWEEQTQTEEKGSFLMMPNKVTTWGIHKCKLFLVSSPRPDCILPSPWKLGFPLTATTTPPSTSTLQYFTSAAPLLYYYYWPHCI</sequence>
<reference evidence="2 3" key="1">
    <citation type="journal article" date="2021" name="Nat. Commun.">
        <title>Incipient diploidization of the medicinal plant Perilla within 10,000 years.</title>
        <authorList>
            <person name="Zhang Y."/>
            <person name="Shen Q."/>
            <person name="Leng L."/>
            <person name="Zhang D."/>
            <person name="Chen S."/>
            <person name="Shi Y."/>
            <person name="Ning Z."/>
            <person name="Chen S."/>
        </authorList>
    </citation>
    <scope>NUCLEOTIDE SEQUENCE [LARGE SCALE GENOMIC DNA]</scope>
    <source>
        <strain evidence="3">cv. PC099</strain>
    </source>
</reference>
<evidence type="ECO:0000313" key="3">
    <source>
        <dbReference type="Proteomes" id="UP001190926"/>
    </source>
</evidence>
<dbReference type="PANTHER" id="PTHR33470">
    <property type="entry name" value="OS01G0164075 PROTEIN"/>
    <property type="match status" value="1"/>
</dbReference>
<evidence type="ECO:0000256" key="1">
    <source>
        <dbReference type="ARBA" id="ARBA00022729"/>
    </source>
</evidence>
<dbReference type="EMBL" id="SDAM02000113">
    <property type="protein sequence ID" value="KAH6829085.1"/>
    <property type="molecule type" value="Genomic_DNA"/>
</dbReference>
<organism evidence="2 3">
    <name type="scientific">Perilla frutescens var. hirtella</name>
    <name type="common">Perilla citriodora</name>
    <name type="synonym">Perilla setoyensis</name>
    <dbReference type="NCBI Taxonomy" id="608512"/>
    <lineage>
        <taxon>Eukaryota</taxon>
        <taxon>Viridiplantae</taxon>
        <taxon>Streptophyta</taxon>
        <taxon>Embryophyta</taxon>
        <taxon>Tracheophyta</taxon>
        <taxon>Spermatophyta</taxon>
        <taxon>Magnoliopsida</taxon>
        <taxon>eudicotyledons</taxon>
        <taxon>Gunneridae</taxon>
        <taxon>Pentapetalae</taxon>
        <taxon>asterids</taxon>
        <taxon>lamiids</taxon>
        <taxon>Lamiales</taxon>
        <taxon>Lamiaceae</taxon>
        <taxon>Nepetoideae</taxon>
        <taxon>Elsholtzieae</taxon>
        <taxon>Perilla</taxon>
    </lineage>
</organism>
<dbReference type="SUPFAM" id="SSF53474">
    <property type="entry name" value="alpha/beta-Hydrolases"/>
    <property type="match status" value="1"/>
</dbReference>
<name>A0AAD4J8C2_PERFH</name>
<dbReference type="InterPro" id="IPR029058">
    <property type="entry name" value="AB_hydrolase_fold"/>
</dbReference>
<keyword evidence="1" id="KW-0732">Signal</keyword>
<evidence type="ECO:0000313" key="2">
    <source>
        <dbReference type="EMBL" id="KAH6829085.1"/>
    </source>
</evidence>
<protein>
    <submittedName>
        <fullName evidence="2">Alpha/beta-Hydrolases superfamily protein</fullName>
    </submittedName>
</protein>
<gene>
    <name evidence="2" type="ORF">C2S53_013233</name>
</gene>